<dbReference type="GO" id="GO:0008977">
    <property type="term" value="F:prephenate dehydrogenase (NAD+) activity"/>
    <property type="evidence" value="ECO:0007669"/>
    <property type="project" value="InterPro"/>
</dbReference>
<protein>
    <submittedName>
        <fullName evidence="3">Prephenate dehydrogenase/arogenate dehydrogenase family protein</fullName>
    </submittedName>
</protein>
<dbReference type="Proteomes" id="UP000472676">
    <property type="component" value="Unassembled WGS sequence"/>
</dbReference>
<dbReference type="RefSeq" id="WP_166259213.1">
    <property type="nucleotide sequence ID" value="NZ_JAAMOW010000008.1"/>
</dbReference>
<dbReference type="InterPro" id="IPR050812">
    <property type="entry name" value="Preph/Arog_dehydrog"/>
</dbReference>
<dbReference type="InterPro" id="IPR003099">
    <property type="entry name" value="Prephen_DH"/>
</dbReference>
<dbReference type="GO" id="GO:0006571">
    <property type="term" value="P:tyrosine biosynthetic process"/>
    <property type="evidence" value="ECO:0007669"/>
    <property type="project" value="InterPro"/>
</dbReference>
<dbReference type="GO" id="GO:0004665">
    <property type="term" value="F:prephenate dehydrogenase (NADP+) activity"/>
    <property type="evidence" value="ECO:0007669"/>
    <property type="project" value="InterPro"/>
</dbReference>
<dbReference type="PANTHER" id="PTHR21363">
    <property type="entry name" value="PREPHENATE DEHYDROGENASE"/>
    <property type="match status" value="1"/>
</dbReference>
<dbReference type="InterPro" id="IPR046826">
    <property type="entry name" value="PDH_N"/>
</dbReference>
<evidence type="ECO:0000313" key="3">
    <source>
        <dbReference type="EMBL" id="NGY06189.1"/>
    </source>
</evidence>
<comment type="caution">
    <text evidence="3">The sequence shown here is derived from an EMBL/GenBank/DDBJ whole genome shotgun (WGS) entry which is preliminary data.</text>
</comment>
<dbReference type="PROSITE" id="PS51176">
    <property type="entry name" value="PDH_ADH"/>
    <property type="match status" value="1"/>
</dbReference>
<reference evidence="3 4" key="1">
    <citation type="journal article" date="2014" name="Int. J. Syst. Evol. Microbiol.">
        <title>Solimonas terrae sp. nov., isolated from soil.</title>
        <authorList>
            <person name="Kim S.J."/>
            <person name="Moon J.Y."/>
            <person name="Weon H.Y."/>
            <person name="Ahn J.H."/>
            <person name="Chen W.M."/>
            <person name="Kwon S.W."/>
        </authorList>
    </citation>
    <scope>NUCLEOTIDE SEQUENCE [LARGE SCALE GENOMIC DNA]</scope>
    <source>
        <strain evidence="3 4">KIS83-12</strain>
    </source>
</reference>
<dbReference type="Gene3D" id="3.40.50.720">
    <property type="entry name" value="NAD(P)-binding Rossmann-like Domain"/>
    <property type="match status" value="1"/>
</dbReference>
<evidence type="ECO:0000313" key="4">
    <source>
        <dbReference type="Proteomes" id="UP000472676"/>
    </source>
</evidence>
<dbReference type="SUPFAM" id="SSF48179">
    <property type="entry name" value="6-phosphogluconate dehydrogenase C-terminal domain-like"/>
    <property type="match status" value="1"/>
</dbReference>
<dbReference type="SUPFAM" id="SSF51735">
    <property type="entry name" value="NAD(P)-binding Rossmann-fold domains"/>
    <property type="match status" value="1"/>
</dbReference>
<keyword evidence="1" id="KW-0560">Oxidoreductase</keyword>
<evidence type="ECO:0000259" key="2">
    <source>
        <dbReference type="PROSITE" id="PS51176"/>
    </source>
</evidence>
<dbReference type="FunFam" id="3.40.50.720:FF:000208">
    <property type="entry name" value="Prephenate dehydrogenase"/>
    <property type="match status" value="1"/>
</dbReference>
<dbReference type="Pfam" id="PF20463">
    <property type="entry name" value="PDH_C"/>
    <property type="match status" value="1"/>
</dbReference>
<name>A0A6M2BW37_9GAMM</name>
<accession>A0A6M2BW37</accession>
<gene>
    <name evidence="3" type="ORF">G7Y85_15560</name>
</gene>
<organism evidence="3 4">
    <name type="scientific">Solimonas terrae</name>
    <dbReference type="NCBI Taxonomy" id="1396819"/>
    <lineage>
        <taxon>Bacteria</taxon>
        <taxon>Pseudomonadati</taxon>
        <taxon>Pseudomonadota</taxon>
        <taxon>Gammaproteobacteria</taxon>
        <taxon>Nevskiales</taxon>
        <taxon>Nevskiaceae</taxon>
        <taxon>Solimonas</taxon>
    </lineage>
</organism>
<dbReference type="AlphaFoldDB" id="A0A6M2BW37"/>
<dbReference type="EMBL" id="JAAMOW010000008">
    <property type="protein sequence ID" value="NGY06189.1"/>
    <property type="molecule type" value="Genomic_DNA"/>
</dbReference>
<evidence type="ECO:0000256" key="1">
    <source>
        <dbReference type="ARBA" id="ARBA00023002"/>
    </source>
</evidence>
<dbReference type="InterPro" id="IPR008927">
    <property type="entry name" value="6-PGluconate_DH-like_C_sf"/>
</dbReference>
<feature type="domain" description="Prephenate/arogenate dehydrogenase" evidence="2">
    <location>
        <begin position="4"/>
        <end position="289"/>
    </location>
</feature>
<proteinExistence type="predicted"/>
<dbReference type="InterPro" id="IPR036291">
    <property type="entry name" value="NAD(P)-bd_dom_sf"/>
</dbReference>
<dbReference type="PANTHER" id="PTHR21363:SF0">
    <property type="entry name" value="PREPHENATE DEHYDROGENASE [NADP(+)]"/>
    <property type="match status" value="1"/>
</dbReference>
<dbReference type="Gene3D" id="1.10.3660.10">
    <property type="entry name" value="6-phosphogluconate dehydrogenase C-terminal like domain"/>
    <property type="match status" value="1"/>
</dbReference>
<sequence>MRVRRLAIVGLGLIGGSFARALRAAGEVQHVAGFDPDPAQGELALRLGVVDQVFDRAEAAVRDADVVLLAVPVLHTAEALRSCVGGLKDGAIVSDVGSTKQSVLRDVSSICGGLPSWFVAAHPIAGTEKSGVANSFAELFRRHRVIVTPHAGQDPAARALVTTLWQAVGARVVEMDAAEHDAIFAATSHLPHVLAYSFVDMLDRLEHSTDIFPNAGGGFRDFTRIASSSPQMWHDIVRANADAVGSLLDRQIDELQQIRQMMRESRWDEMKALFERARTARERYLTQIE</sequence>
<keyword evidence="4" id="KW-1185">Reference proteome</keyword>
<dbReference type="Pfam" id="PF02153">
    <property type="entry name" value="PDH_N"/>
    <property type="match status" value="1"/>
</dbReference>
<dbReference type="InterPro" id="IPR046825">
    <property type="entry name" value="PDH_C"/>
</dbReference>
<dbReference type="GO" id="GO:0070403">
    <property type="term" value="F:NAD+ binding"/>
    <property type="evidence" value="ECO:0007669"/>
    <property type="project" value="InterPro"/>
</dbReference>